<sequence length="328" mass="37472">MQSRILAFSTAFKGSPPWVQSMQQAPKLRIAQFICRSCQRKFSTSPALRAAAKNTERDRMYKSRLLIYDAGDTRTTWVSFWKAMALLQFGTTLVFAVPPLWNNENQPDPNLRKAQAILVGVLGTIPTLTMAYVTAPFAHQVFLQIPEHARRSRQNLMNFARSLNNPASTSTTANTKLEFVTLRIFPFRKNTTAFLHELRALPPMKFRLANLEIPKTDEWAKRQREKGLWMRMLEVIAEPRYEFFVKEGKMFTAKTGVPGVWEEVAMRIKSQTNKQVKDEKAEMAAAAPRGTIRRPVVKGPVVLRRPPKVVEEARIKRQTARSSRRAGI</sequence>
<accession>A0A163DXD6</accession>
<evidence type="ECO:0000313" key="2">
    <source>
        <dbReference type="Proteomes" id="UP000076837"/>
    </source>
</evidence>
<dbReference type="EMBL" id="JYNV01000196">
    <property type="protein sequence ID" value="KZM23400.1"/>
    <property type="molecule type" value="Genomic_DNA"/>
</dbReference>
<dbReference type="AlphaFoldDB" id="A0A163DXD6"/>
<comment type="caution">
    <text evidence="1">The sequence shown here is derived from an EMBL/GenBank/DDBJ whole genome shotgun (WGS) entry which is preliminary data.</text>
</comment>
<reference evidence="1 2" key="1">
    <citation type="journal article" date="2016" name="Sci. Rep.">
        <title>Draft genome sequencing and secretome analysis of fungal phytopathogen Ascochyta rabiei provides insight into the necrotrophic effector repertoire.</title>
        <authorList>
            <person name="Verma S."/>
            <person name="Gazara R.K."/>
            <person name="Nizam S."/>
            <person name="Parween S."/>
            <person name="Chattopadhyay D."/>
            <person name="Verma P.K."/>
        </authorList>
    </citation>
    <scope>NUCLEOTIDE SEQUENCE [LARGE SCALE GENOMIC DNA]</scope>
    <source>
        <strain evidence="1 2">ArDII</strain>
    </source>
</reference>
<proteinExistence type="predicted"/>
<organism evidence="1 2">
    <name type="scientific">Didymella rabiei</name>
    <name type="common">Chickpea ascochyta blight fungus</name>
    <name type="synonym">Mycosphaerella rabiei</name>
    <dbReference type="NCBI Taxonomy" id="5454"/>
    <lineage>
        <taxon>Eukaryota</taxon>
        <taxon>Fungi</taxon>
        <taxon>Dikarya</taxon>
        <taxon>Ascomycota</taxon>
        <taxon>Pezizomycotina</taxon>
        <taxon>Dothideomycetes</taxon>
        <taxon>Pleosporomycetidae</taxon>
        <taxon>Pleosporales</taxon>
        <taxon>Pleosporineae</taxon>
        <taxon>Didymellaceae</taxon>
        <taxon>Ascochyta</taxon>
    </lineage>
</organism>
<dbReference type="Proteomes" id="UP000076837">
    <property type="component" value="Unassembled WGS sequence"/>
</dbReference>
<protein>
    <submittedName>
        <fullName evidence="1">Uncharacterized protein</fullName>
    </submittedName>
</protein>
<gene>
    <name evidence="1" type="ORF">ST47_g5426</name>
</gene>
<name>A0A163DXD6_DIDRA</name>
<keyword evidence="2" id="KW-1185">Reference proteome</keyword>
<evidence type="ECO:0000313" key="1">
    <source>
        <dbReference type="EMBL" id="KZM23400.1"/>
    </source>
</evidence>